<reference evidence="3" key="1">
    <citation type="submission" date="2020-09" db="EMBL/GenBank/DDBJ databases">
        <authorList>
            <person name="Kim M.K."/>
        </authorList>
    </citation>
    <scope>NUCLEOTIDE SEQUENCE</scope>
    <source>
        <strain evidence="3">BT664</strain>
    </source>
</reference>
<evidence type="ECO:0000313" key="3">
    <source>
        <dbReference type="EMBL" id="MBD2769889.1"/>
    </source>
</evidence>
<evidence type="ECO:0000256" key="1">
    <source>
        <dbReference type="SAM" id="Phobius"/>
    </source>
</evidence>
<dbReference type="Pfam" id="PF06580">
    <property type="entry name" value="His_kinase"/>
    <property type="match status" value="1"/>
</dbReference>
<keyword evidence="4" id="KW-1185">Reference proteome</keyword>
<accession>A0A927BH06</accession>
<sequence length="364" mass="40736">MRQYLHAKRWYWIFQLLGWGGFWATQVQANFMLDRYDPDTLVWLTVAAMLGLLLTHCYRALLLRRQVLRMPLPWQAGVAVLGLLGLSVSMHLLSPLLYMALLGKWKWPYSGGWATFTFGVIGMGRYLIVWVLAYHFFVVGERLAQVQVRELHAAAARRQAELDLLRSQINPHFLFNALNSVRALTLSDPHRARTAVTQLADLLRYTLNYEQHQLISLREELTAVHDYLALEQTRFGPERLRLDVAVPSELLSWPVPPATLLTLVENAVKHGISATPNGGVLRLVAQPMPTETGAAAYLSLEVSQPGHLPLTPLARPAGQRGGLGLLNTRQRLRSLYGDAASLTLQENPIGTVIARLDVPANPLP</sequence>
<feature type="transmembrane region" description="Helical" evidence="1">
    <location>
        <begin position="113"/>
        <end position="139"/>
    </location>
</feature>
<feature type="transmembrane region" description="Helical" evidence="1">
    <location>
        <begin position="12"/>
        <end position="29"/>
    </location>
</feature>
<dbReference type="GO" id="GO:0016020">
    <property type="term" value="C:membrane"/>
    <property type="evidence" value="ECO:0007669"/>
    <property type="project" value="InterPro"/>
</dbReference>
<feature type="transmembrane region" description="Helical" evidence="1">
    <location>
        <begin position="74"/>
        <end position="93"/>
    </location>
</feature>
<keyword evidence="1" id="KW-0472">Membrane</keyword>
<evidence type="ECO:0000313" key="4">
    <source>
        <dbReference type="Proteomes" id="UP000612233"/>
    </source>
</evidence>
<dbReference type="Proteomes" id="UP000612233">
    <property type="component" value="Unassembled WGS sequence"/>
</dbReference>
<dbReference type="EMBL" id="JACXAD010000025">
    <property type="protein sequence ID" value="MBD2769889.1"/>
    <property type="molecule type" value="Genomic_DNA"/>
</dbReference>
<keyword evidence="1" id="KW-1133">Transmembrane helix</keyword>
<comment type="caution">
    <text evidence="3">The sequence shown here is derived from an EMBL/GenBank/DDBJ whole genome shotgun (WGS) entry which is preliminary data.</text>
</comment>
<gene>
    <name evidence="3" type="ORF">IC235_18525</name>
</gene>
<dbReference type="GO" id="GO:0000155">
    <property type="term" value="F:phosphorelay sensor kinase activity"/>
    <property type="evidence" value="ECO:0007669"/>
    <property type="project" value="InterPro"/>
</dbReference>
<evidence type="ECO:0000259" key="2">
    <source>
        <dbReference type="Pfam" id="PF06580"/>
    </source>
</evidence>
<protein>
    <submittedName>
        <fullName evidence="3">Histidine kinase</fullName>
    </submittedName>
</protein>
<feature type="domain" description="Signal transduction histidine kinase internal region" evidence="2">
    <location>
        <begin position="160"/>
        <end position="237"/>
    </location>
</feature>
<dbReference type="PANTHER" id="PTHR34220:SF7">
    <property type="entry name" value="SENSOR HISTIDINE KINASE YPDA"/>
    <property type="match status" value="1"/>
</dbReference>
<dbReference type="AlphaFoldDB" id="A0A927BH06"/>
<keyword evidence="3" id="KW-0808">Transferase</keyword>
<dbReference type="InterPro" id="IPR050640">
    <property type="entry name" value="Bact_2-comp_sensor_kinase"/>
</dbReference>
<proteinExistence type="predicted"/>
<organism evidence="3 4">
    <name type="scientific">Hymenobacter montanus</name>
    <dbReference type="NCBI Taxonomy" id="2771359"/>
    <lineage>
        <taxon>Bacteria</taxon>
        <taxon>Pseudomonadati</taxon>
        <taxon>Bacteroidota</taxon>
        <taxon>Cytophagia</taxon>
        <taxon>Cytophagales</taxon>
        <taxon>Hymenobacteraceae</taxon>
        <taxon>Hymenobacter</taxon>
    </lineage>
</organism>
<dbReference type="InterPro" id="IPR010559">
    <property type="entry name" value="Sig_transdc_His_kin_internal"/>
</dbReference>
<feature type="transmembrane region" description="Helical" evidence="1">
    <location>
        <begin position="41"/>
        <end position="62"/>
    </location>
</feature>
<name>A0A927BH06_9BACT</name>
<keyword evidence="3" id="KW-0418">Kinase</keyword>
<dbReference type="PANTHER" id="PTHR34220">
    <property type="entry name" value="SENSOR HISTIDINE KINASE YPDA"/>
    <property type="match status" value="1"/>
</dbReference>
<dbReference type="RefSeq" id="WP_191006700.1">
    <property type="nucleotide sequence ID" value="NZ_JACXAD010000025.1"/>
</dbReference>
<keyword evidence="1" id="KW-0812">Transmembrane</keyword>